<dbReference type="Pfam" id="PF13954">
    <property type="entry name" value="PapC_N"/>
    <property type="match status" value="1"/>
</dbReference>
<feature type="non-terminal residue" evidence="10">
    <location>
        <position position="109"/>
    </location>
</feature>
<keyword evidence="8" id="KW-1133">Transmembrane helix</keyword>
<keyword evidence="7" id="KW-0998">Cell outer membrane</keyword>
<dbReference type="InterPro" id="IPR025885">
    <property type="entry name" value="PapC_N"/>
</dbReference>
<evidence type="ECO:0000256" key="3">
    <source>
        <dbReference type="ARBA" id="ARBA00022448"/>
    </source>
</evidence>
<evidence type="ECO:0000259" key="9">
    <source>
        <dbReference type="Pfam" id="PF13954"/>
    </source>
</evidence>
<dbReference type="Gene3D" id="3.10.20.410">
    <property type="match status" value="1"/>
</dbReference>
<evidence type="ECO:0000256" key="6">
    <source>
        <dbReference type="ARBA" id="ARBA00023136"/>
    </source>
</evidence>
<feature type="domain" description="PapC N-terminal" evidence="9">
    <location>
        <begin position="26"/>
        <end position="105"/>
    </location>
</feature>
<dbReference type="EMBL" id="AATJYL010000004">
    <property type="protein sequence ID" value="EFM1444503.1"/>
    <property type="molecule type" value="Genomic_DNA"/>
</dbReference>
<organism evidence="10 11">
    <name type="scientific">Escherichia coli</name>
    <dbReference type="NCBI Taxonomy" id="562"/>
    <lineage>
        <taxon>Bacteria</taxon>
        <taxon>Pseudomonadati</taxon>
        <taxon>Pseudomonadota</taxon>
        <taxon>Gammaproteobacteria</taxon>
        <taxon>Enterobacterales</taxon>
        <taxon>Enterobacteriaceae</taxon>
        <taxon>Escherichia</taxon>
    </lineage>
</organism>
<evidence type="ECO:0000313" key="10">
    <source>
        <dbReference type="EMBL" id="EFM1444503.1"/>
    </source>
</evidence>
<accession>A0A8S7Y219</accession>
<dbReference type="PANTHER" id="PTHR30451">
    <property type="entry name" value="OUTER MEMBRANE USHER PROTEIN"/>
    <property type="match status" value="1"/>
</dbReference>
<name>A0A8S7Y219_ECOLX</name>
<dbReference type="SUPFAM" id="SSF141729">
    <property type="entry name" value="FimD N-terminal domain-like"/>
    <property type="match status" value="1"/>
</dbReference>
<evidence type="ECO:0000256" key="1">
    <source>
        <dbReference type="ARBA" id="ARBA00004571"/>
    </source>
</evidence>
<reference evidence="10 11" key="1">
    <citation type="submission" date="2020-04" db="EMBL/GenBank/DDBJ databases">
        <authorList>
            <consortium name="GenomeTrakr network: Whole genome sequencing for foodborne pathogen traceback"/>
        </authorList>
    </citation>
    <scope>NUCLEOTIDE SEQUENCE [LARGE SCALE GENOMIC DNA]</scope>
    <source>
        <strain evidence="10 11">PSU-2464</strain>
    </source>
</reference>
<evidence type="ECO:0000256" key="2">
    <source>
        <dbReference type="ARBA" id="ARBA00008064"/>
    </source>
</evidence>
<proteinExistence type="inferred from homology"/>
<comment type="similarity">
    <text evidence="2">Belongs to the fimbrial export usher family.</text>
</comment>
<dbReference type="GO" id="GO:0015473">
    <property type="term" value="F:fimbrial usher porin activity"/>
    <property type="evidence" value="ECO:0007669"/>
    <property type="project" value="InterPro"/>
</dbReference>
<gene>
    <name evidence="10" type="ORF">HEP34_000787</name>
</gene>
<keyword evidence="5" id="KW-0732">Signal</keyword>
<comment type="subcellular location">
    <subcellularLocation>
        <location evidence="1">Cell outer membrane</location>
        <topology evidence="1">Multi-pass membrane protein</topology>
    </subcellularLocation>
</comment>
<dbReference type="PANTHER" id="PTHR30451:SF4">
    <property type="entry name" value="OUTER MEMBRANE USHER PROTEIN YQIG-RELATED"/>
    <property type="match status" value="1"/>
</dbReference>
<feature type="transmembrane region" description="Helical" evidence="8">
    <location>
        <begin position="6"/>
        <end position="29"/>
    </location>
</feature>
<evidence type="ECO:0000256" key="8">
    <source>
        <dbReference type="SAM" id="Phobius"/>
    </source>
</evidence>
<keyword evidence="3" id="KW-0813">Transport</keyword>
<dbReference type="Proteomes" id="UP000519182">
    <property type="component" value="Unassembled WGS sequence"/>
</dbReference>
<protein>
    <submittedName>
        <fullName evidence="10">Fimbrial biogenesis outer membrane usher protein</fullName>
    </submittedName>
</protein>
<dbReference type="InterPro" id="IPR000015">
    <property type="entry name" value="Fimb_usher"/>
</dbReference>
<sequence>MDTVNIYRLSFISCLVMAIPCALAVEFNLNVLDKSMRDRIDISLLKEKGGIAPGEYFVSVAVNNNQISNGQKIDWKKNGDQTIPCINDLLVDKFGLKPEVRQSLPRLNQ</sequence>
<evidence type="ECO:0000256" key="5">
    <source>
        <dbReference type="ARBA" id="ARBA00022729"/>
    </source>
</evidence>
<evidence type="ECO:0000256" key="4">
    <source>
        <dbReference type="ARBA" id="ARBA00022692"/>
    </source>
</evidence>
<dbReference type="InterPro" id="IPR037224">
    <property type="entry name" value="PapC_N_sf"/>
</dbReference>
<keyword evidence="6 8" id="KW-0472">Membrane</keyword>
<dbReference type="AlphaFoldDB" id="A0A8S7Y219"/>
<dbReference type="GO" id="GO:0009297">
    <property type="term" value="P:pilus assembly"/>
    <property type="evidence" value="ECO:0007669"/>
    <property type="project" value="InterPro"/>
</dbReference>
<evidence type="ECO:0000313" key="11">
    <source>
        <dbReference type="Proteomes" id="UP000519182"/>
    </source>
</evidence>
<evidence type="ECO:0000256" key="7">
    <source>
        <dbReference type="ARBA" id="ARBA00023237"/>
    </source>
</evidence>
<keyword evidence="4 8" id="KW-0812">Transmembrane</keyword>
<dbReference type="GO" id="GO:0009279">
    <property type="term" value="C:cell outer membrane"/>
    <property type="evidence" value="ECO:0007669"/>
    <property type="project" value="UniProtKB-SubCell"/>
</dbReference>
<comment type="caution">
    <text evidence="10">The sequence shown here is derived from an EMBL/GenBank/DDBJ whole genome shotgun (WGS) entry which is preliminary data.</text>
</comment>